<organism evidence="1">
    <name type="scientific">marine sediment metagenome</name>
    <dbReference type="NCBI Taxonomy" id="412755"/>
    <lineage>
        <taxon>unclassified sequences</taxon>
        <taxon>metagenomes</taxon>
        <taxon>ecological metagenomes</taxon>
    </lineage>
</organism>
<proteinExistence type="predicted"/>
<protein>
    <submittedName>
        <fullName evidence="1">Uncharacterized protein</fullName>
    </submittedName>
</protein>
<name>A0A0F8ZUV1_9ZZZZ</name>
<evidence type="ECO:0000313" key="1">
    <source>
        <dbReference type="EMBL" id="KKK89715.1"/>
    </source>
</evidence>
<comment type="caution">
    <text evidence="1">The sequence shown here is derived from an EMBL/GenBank/DDBJ whole genome shotgun (WGS) entry which is preliminary data.</text>
</comment>
<dbReference type="EMBL" id="LAZR01049408">
    <property type="protein sequence ID" value="KKK89715.1"/>
    <property type="molecule type" value="Genomic_DNA"/>
</dbReference>
<gene>
    <name evidence="1" type="ORF">LCGC14_2730300</name>
</gene>
<accession>A0A0F8ZUV1</accession>
<feature type="non-terminal residue" evidence="1">
    <location>
        <position position="1"/>
    </location>
</feature>
<reference evidence="1" key="1">
    <citation type="journal article" date="2015" name="Nature">
        <title>Complex archaea that bridge the gap between prokaryotes and eukaryotes.</title>
        <authorList>
            <person name="Spang A."/>
            <person name="Saw J.H."/>
            <person name="Jorgensen S.L."/>
            <person name="Zaremba-Niedzwiedzka K."/>
            <person name="Martijn J."/>
            <person name="Lind A.E."/>
            <person name="van Eijk R."/>
            <person name="Schleper C."/>
            <person name="Guy L."/>
            <person name="Ettema T.J."/>
        </authorList>
    </citation>
    <scope>NUCLEOTIDE SEQUENCE</scope>
</reference>
<sequence length="100" mass="11071">YISFEPLLASCDQPTSSYLDASLGREGISWVIIGAQTKPTVMPKIEWVREIVEACDKAGIKVFLKDSLAPLFPEVGREKQSSLGYVSRGKLRQEMPNAAR</sequence>
<dbReference type="AlphaFoldDB" id="A0A0F8ZUV1"/>